<dbReference type="RefSeq" id="WP_108171443.1">
    <property type="nucleotide sequence ID" value="NZ_QBKQ01000002.1"/>
</dbReference>
<protein>
    <recommendedName>
        <fullName evidence="4">Lipoprotein</fullName>
    </recommendedName>
</protein>
<accession>A0A2T6AGQ8</accession>
<feature type="chain" id="PRO_5015754156" description="Lipoprotein" evidence="1">
    <location>
        <begin position="23"/>
        <end position="106"/>
    </location>
</feature>
<reference evidence="2 3" key="1">
    <citation type="submission" date="2018-04" db="EMBL/GenBank/DDBJ databases">
        <title>Genomic Encyclopedia of Archaeal and Bacterial Type Strains, Phase II (KMG-II): from individual species to whole genera.</title>
        <authorList>
            <person name="Goeker M."/>
        </authorList>
    </citation>
    <scope>NUCLEOTIDE SEQUENCE [LARGE SCALE GENOMIC DNA]</scope>
    <source>
        <strain evidence="2 3">DSM 23082</strain>
    </source>
</reference>
<feature type="signal peptide" evidence="1">
    <location>
        <begin position="1"/>
        <end position="22"/>
    </location>
</feature>
<gene>
    <name evidence="2" type="ORF">C8P64_1500</name>
</gene>
<evidence type="ECO:0000313" key="2">
    <source>
        <dbReference type="EMBL" id="PTX42977.1"/>
    </source>
</evidence>
<evidence type="ECO:0000313" key="3">
    <source>
        <dbReference type="Proteomes" id="UP000244174"/>
    </source>
</evidence>
<comment type="caution">
    <text evidence="2">The sequence shown here is derived from an EMBL/GenBank/DDBJ whole genome shotgun (WGS) entry which is preliminary data.</text>
</comment>
<dbReference type="AlphaFoldDB" id="A0A2T6AGQ8"/>
<dbReference type="EMBL" id="QBKQ01000002">
    <property type="protein sequence ID" value="PTX42977.1"/>
    <property type="molecule type" value="Genomic_DNA"/>
</dbReference>
<evidence type="ECO:0000256" key="1">
    <source>
        <dbReference type="SAM" id="SignalP"/>
    </source>
</evidence>
<name>A0A2T6AGQ8_9FLAO</name>
<dbReference type="PROSITE" id="PS51257">
    <property type="entry name" value="PROKAR_LIPOPROTEIN"/>
    <property type="match status" value="1"/>
</dbReference>
<keyword evidence="1" id="KW-0732">Signal</keyword>
<dbReference type="Proteomes" id="UP000244174">
    <property type="component" value="Unassembled WGS sequence"/>
</dbReference>
<sequence>MKRAFSGLLFLAFLFGCGTTQNFNEKSVRPATDTPVAFEPKSGVSFDDTSCKSPLVDPRSGVEIIMVVAHDGKGDYRVPSGLYGLSSKELLRINCSNGEVIGIVNK</sequence>
<evidence type="ECO:0008006" key="4">
    <source>
        <dbReference type="Google" id="ProtNLM"/>
    </source>
</evidence>
<proteinExistence type="predicted"/>
<keyword evidence="3" id="KW-1185">Reference proteome</keyword>
<dbReference type="OrthoDB" id="1450871at2"/>
<organism evidence="2 3">
    <name type="scientific">Christiangramia gaetbulicola</name>
    <dbReference type="NCBI Taxonomy" id="703340"/>
    <lineage>
        <taxon>Bacteria</taxon>
        <taxon>Pseudomonadati</taxon>
        <taxon>Bacteroidota</taxon>
        <taxon>Flavobacteriia</taxon>
        <taxon>Flavobacteriales</taxon>
        <taxon>Flavobacteriaceae</taxon>
        <taxon>Christiangramia</taxon>
    </lineage>
</organism>